<feature type="compositionally biased region" description="Low complexity" evidence="4">
    <location>
        <begin position="428"/>
        <end position="460"/>
    </location>
</feature>
<feature type="compositionally biased region" description="Low complexity" evidence="4">
    <location>
        <begin position="404"/>
        <end position="416"/>
    </location>
</feature>
<dbReference type="Gene3D" id="3.30.70.330">
    <property type="match status" value="1"/>
</dbReference>
<evidence type="ECO:0000313" key="7">
    <source>
        <dbReference type="Proteomes" id="UP001159427"/>
    </source>
</evidence>
<keyword evidence="3" id="KW-0175">Coiled coil</keyword>
<accession>A0ABN8MEA0</accession>
<dbReference type="EMBL" id="CALNXI010000352">
    <property type="protein sequence ID" value="CAH3025442.1"/>
    <property type="molecule type" value="Genomic_DNA"/>
</dbReference>
<dbReference type="InterPro" id="IPR035979">
    <property type="entry name" value="RBD_domain_sf"/>
</dbReference>
<protein>
    <recommendedName>
        <fullName evidence="5">RRM domain-containing protein</fullName>
    </recommendedName>
</protein>
<dbReference type="InterPro" id="IPR050374">
    <property type="entry name" value="RRT5_SRSF_SR"/>
</dbReference>
<feature type="region of interest" description="Disordered" evidence="4">
    <location>
        <begin position="285"/>
        <end position="321"/>
    </location>
</feature>
<feature type="compositionally biased region" description="Polar residues" evidence="4">
    <location>
        <begin position="285"/>
        <end position="297"/>
    </location>
</feature>
<dbReference type="InterPro" id="IPR012677">
    <property type="entry name" value="Nucleotide-bd_a/b_plait_sf"/>
</dbReference>
<feature type="compositionally biased region" description="Basic and acidic residues" evidence="4">
    <location>
        <begin position="354"/>
        <end position="364"/>
    </location>
</feature>
<keyword evidence="7" id="KW-1185">Reference proteome</keyword>
<dbReference type="SUPFAM" id="SSF54928">
    <property type="entry name" value="RNA-binding domain, RBD"/>
    <property type="match status" value="1"/>
</dbReference>
<dbReference type="SMART" id="SM00360">
    <property type="entry name" value="RRM"/>
    <property type="match status" value="1"/>
</dbReference>
<feature type="compositionally biased region" description="Basic and acidic residues" evidence="4">
    <location>
        <begin position="54"/>
        <end position="65"/>
    </location>
</feature>
<feature type="compositionally biased region" description="Polar residues" evidence="4">
    <location>
        <begin position="308"/>
        <end position="321"/>
    </location>
</feature>
<feature type="region of interest" description="Disordered" evidence="4">
    <location>
        <begin position="1078"/>
        <end position="1130"/>
    </location>
</feature>
<dbReference type="InterPro" id="IPR000504">
    <property type="entry name" value="RRM_dom"/>
</dbReference>
<evidence type="ECO:0000256" key="1">
    <source>
        <dbReference type="ARBA" id="ARBA00022884"/>
    </source>
</evidence>
<feature type="compositionally biased region" description="Basic and acidic residues" evidence="4">
    <location>
        <begin position="879"/>
        <end position="901"/>
    </location>
</feature>
<dbReference type="Pfam" id="PF00076">
    <property type="entry name" value="RRM_1"/>
    <property type="match status" value="1"/>
</dbReference>
<feature type="domain" description="RRM" evidence="5">
    <location>
        <begin position="121"/>
        <end position="197"/>
    </location>
</feature>
<dbReference type="PANTHER" id="PTHR23003">
    <property type="entry name" value="RNA RECOGNITION MOTIF RRM DOMAIN CONTAINING PROTEIN"/>
    <property type="match status" value="1"/>
</dbReference>
<feature type="region of interest" description="Disordered" evidence="4">
    <location>
        <begin position="39"/>
        <end position="80"/>
    </location>
</feature>
<proteinExistence type="predicted"/>
<name>A0ABN8MEA0_9CNID</name>
<feature type="region of interest" description="Disordered" evidence="4">
    <location>
        <begin position="354"/>
        <end position="489"/>
    </location>
</feature>
<feature type="region of interest" description="Disordered" evidence="4">
    <location>
        <begin position="1008"/>
        <end position="1034"/>
    </location>
</feature>
<evidence type="ECO:0000256" key="2">
    <source>
        <dbReference type="PROSITE-ProRule" id="PRU00176"/>
    </source>
</evidence>
<feature type="region of interest" description="Disordered" evidence="4">
    <location>
        <begin position="779"/>
        <end position="808"/>
    </location>
</feature>
<dbReference type="Proteomes" id="UP001159427">
    <property type="component" value="Unassembled WGS sequence"/>
</dbReference>
<feature type="region of interest" description="Disordered" evidence="4">
    <location>
        <begin position="621"/>
        <end position="642"/>
    </location>
</feature>
<dbReference type="PROSITE" id="PS50102">
    <property type="entry name" value="RRM"/>
    <property type="match status" value="1"/>
</dbReference>
<sequence length="1302" mass="143674">MPVTEDMAGATEKTKQELQQVLLNLLKGNADILNSVTQAASQHGGYANEASPRSGDEGGRRDQRSPKMSSFPEEENNLNQPGRASYQWQLSDSDDGIDSAWTTTTRNMSPRELHNWRKSLYSIYVGHLPYDITKKELVQLFSEVGSVQDAHLQPGKDRGYTYGFIRFCTLEECHDAVSLLHGRLLGNRTITVEYACETKDRLQGEDPSDLPQDKKDKLLRNDYPRVEHLYRPMSTEESQEKMILWKLRCSATRLKSSTTISGQENKEEFMNKIQEVVRKVASLSADTQTLPSGSEGSPCSPWILRELNGNSGPEQKAQSNLTDNCQEQYRGVGRIQPQVTGSDAIDVVNKKELLETPQRHERSPEASSKPFSPPDLARSIGLGPDNDSSTSGFPGSPPKDACNSSLSDSVSVGSTSPERPIGQHCQFRHSGSLSHGHASESSQSESTSSSPSRQLSLSPGTIYREEEEISKKRDGCPSLAEQGTDNSQYGLETCAGYTNNPDSRCHGPPSRNHYSDMGLCYFDSARDCSTKPSGITSQLGNHHAHQQPKAAVNSGFFRGQKQAQFSPVTSQERQSQQGSLDDPVTKGRHANSSPVHQGILTGPPYSVVTNLDVVNQELASNSSEIVGPKPPLVPTQHPSPEQIRGPPVVQHGLPRAPFCPENASAGKEGQRRTQYSSAVIQPQQASVPRHHLNQEKVQVVSEAIKPITQKGPPTGNTGVDREGSRRTYVFSAMTEQQQAGVPSHLLTQNKAQVVNNGNTPFAQQEQLRVVQGHENTSVSKEIQRGMQYSSAVTQSQRASLPSHHPSQEQVRVVNDVNKPSAQQGHTRCPVGPMSTNVAVVPQPQQAPVPSHRPNQEKGQVVNEKKKPFVCLSLSGKPSAKNDDVRNKGQTRHEQYSPDKPEPQQSYVPKQHVNQPFAQDSLFGFPPLAKLLGQSQQLQVIQLANLMASGWHQPGFPRHPFFTPGTFNPGNLQGWNPNPFLQQQFAASRMPFGSPFQGEERQVRPRFGFGVTNPVSRQGQRHQVPVGRGSNFAPRFRNPVTANVKAAAEPEKSVSEMSKLASVDPNLIEVKSEFDVDGCKKEQNAASDSPKDSGRQEKQPTTPYNTKAHVESAGQTLVAPRQYQEKSPSAEKFKAISPMSDTANSPPGSILPKVAGDFESPGTNTPPSKMTQSEIHLKEEKAELKRIVKENESLRQCIDWNNSGGISSDIAKEKRDSLRAEIHNKEVQLQKEKEIIIARKAEQEILYEREKLEAAFDQQLKKELETEKRLGETKNKIYLARLENELLRCHQDLHGVIAIAEKH</sequence>
<organism evidence="6 7">
    <name type="scientific">Porites evermanni</name>
    <dbReference type="NCBI Taxonomy" id="104178"/>
    <lineage>
        <taxon>Eukaryota</taxon>
        <taxon>Metazoa</taxon>
        <taxon>Cnidaria</taxon>
        <taxon>Anthozoa</taxon>
        <taxon>Hexacorallia</taxon>
        <taxon>Scleractinia</taxon>
        <taxon>Fungiina</taxon>
        <taxon>Poritidae</taxon>
        <taxon>Porites</taxon>
    </lineage>
</organism>
<feature type="compositionally biased region" description="Basic and acidic residues" evidence="4">
    <location>
        <begin position="1078"/>
        <end position="1097"/>
    </location>
</feature>
<feature type="region of interest" description="Disordered" evidence="4">
    <location>
        <begin position="562"/>
        <end position="601"/>
    </location>
</feature>
<evidence type="ECO:0000256" key="4">
    <source>
        <dbReference type="SAM" id="MobiDB-lite"/>
    </source>
</evidence>
<dbReference type="CDD" id="cd00590">
    <property type="entry name" value="RRM_SF"/>
    <property type="match status" value="1"/>
</dbReference>
<comment type="caution">
    <text evidence="6">The sequence shown here is derived from an EMBL/GenBank/DDBJ whole genome shotgun (WGS) entry which is preliminary data.</text>
</comment>
<keyword evidence="1 2" id="KW-0694">RNA-binding</keyword>
<gene>
    <name evidence="6" type="ORF">PEVE_00026088</name>
</gene>
<evidence type="ECO:0000313" key="6">
    <source>
        <dbReference type="EMBL" id="CAH3025442.1"/>
    </source>
</evidence>
<reference evidence="6 7" key="1">
    <citation type="submission" date="2022-05" db="EMBL/GenBank/DDBJ databases">
        <authorList>
            <consortium name="Genoscope - CEA"/>
            <person name="William W."/>
        </authorList>
    </citation>
    <scope>NUCLEOTIDE SEQUENCE [LARGE SCALE GENOMIC DNA]</scope>
</reference>
<feature type="compositionally biased region" description="Polar residues" evidence="4">
    <location>
        <begin position="562"/>
        <end position="579"/>
    </location>
</feature>
<feature type="coiled-coil region" evidence="3">
    <location>
        <begin position="1169"/>
        <end position="1266"/>
    </location>
</feature>
<feature type="region of interest" description="Disordered" evidence="4">
    <location>
        <begin position="842"/>
        <end position="906"/>
    </location>
</feature>
<evidence type="ECO:0000259" key="5">
    <source>
        <dbReference type="PROSITE" id="PS50102"/>
    </source>
</evidence>
<feature type="compositionally biased region" description="Polar residues" evidence="4">
    <location>
        <begin position="779"/>
        <end position="799"/>
    </location>
</feature>
<evidence type="ECO:0000256" key="3">
    <source>
        <dbReference type="SAM" id="Coils"/>
    </source>
</evidence>